<reference evidence="2" key="1">
    <citation type="journal article" date="2023" name="Front. Plant Sci.">
        <title>Chromosomal-level genome assembly of Melastoma candidum provides insights into trichome evolution.</title>
        <authorList>
            <person name="Zhong Y."/>
            <person name="Wu W."/>
            <person name="Sun C."/>
            <person name="Zou P."/>
            <person name="Liu Y."/>
            <person name="Dai S."/>
            <person name="Zhou R."/>
        </authorList>
    </citation>
    <scope>NUCLEOTIDE SEQUENCE [LARGE SCALE GENOMIC DNA]</scope>
</reference>
<evidence type="ECO:0000313" key="2">
    <source>
        <dbReference type="Proteomes" id="UP001057402"/>
    </source>
</evidence>
<evidence type="ECO:0000313" key="1">
    <source>
        <dbReference type="EMBL" id="KAI4321247.1"/>
    </source>
</evidence>
<gene>
    <name evidence="1" type="ORF">MLD38_034650</name>
</gene>
<accession>A0ACB9MAM3</accession>
<comment type="caution">
    <text evidence="1">The sequence shown here is derived from an EMBL/GenBank/DDBJ whole genome shotgun (WGS) entry which is preliminary data.</text>
</comment>
<proteinExistence type="predicted"/>
<organism evidence="1 2">
    <name type="scientific">Melastoma candidum</name>
    <dbReference type="NCBI Taxonomy" id="119954"/>
    <lineage>
        <taxon>Eukaryota</taxon>
        <taxon>Viridiplantae</taxon>
        <taxon>Streptophyta</taxon>
        <taxon>Embryophyta</taxon>
        <taxon>Tracheophyta</taxon>
        <taxon>Spermatophyta</taxon>
        <taxon>Magnoliopsida</taxon>
        <taxon>eudicotyledons</taxon>
        <taxon>Gunneridae</taxon>
        <taxon>Pentapetalae</taxon>
        <taxon>rosids</taxon>
        <taxon>malvids</taxon>
        <taxon>Myrtales</taxon>
        <taxon>Melastomataceae</taxon>
        <taxon>Melastomatoideae</taxon>
        <taxon>Melastomateae</taxon>
        <taxon>Melastoma</taxon>
    </lineage>
</organism>
<sequence>MPSPISFPSKEKPEQRRSNTGKRGGDPLAAVKAAAWAWLEHELKQPDMTESWHGRTVLKPPLPRPSRYKKEAMEKANNVETCTQPLMDAYEIETITKQIENLVDSSSPSSSSLNNRDHDGKVKERNRARGRFWRNKHRLVCGRSEDVVDDATRLTRIAR</sequence>
<dbReference type="EMBL" id="CM042889">
    <property type="protein sequence ID" value="KAI4321247.1"/>
    <property type="molecule type" value="Genomic_DNA"/>
</dbReference>
<protein>
    <submittedName>
        <fullName evidence="1">Uncharacterized protein</fullName>
    </submittedName>
</protein>
<keyword evidence="2" id="KW-1185">Reference proteome</keyword>
<dbReference type="Proteomes" id="UP001057402">
    <property type="component" value="Chromosome 10"/>
</dbReference>
<name>A0ACB9MAM3_9MYRT</name>